<accession>A0A0F9QU98</accession>
<organism evidence="1">
    <name type="scientific">marine sediment metagenome</name>
    <dbReference type="NCBI Taxonomy" id="412755"/>
    <lineage>
        <taxon>unclassified sequences</taxon>
        <taxon>metagenomes</taxon>
        <taxon>ecological metagenomes</taxon>
    </lineage>
</organism>
<sequence>MINLSKFEIYEIALIYHKCNTSHQDVCEHGVGSIKIEP</sequence>
<proteinExistence type="predicted"/>
<gene>
    <name evidence="1" type="ORF">LCGC14_0677080</name>
</gene>
<protein>
    <submittedName>
        <fullName evidence="1">Uncharacterized protein</fullName>
    </submittedName>
</protein>
<reference evidence="1" key="1">
    <citation type="journal article" date="2015" name="Nature">
        <title>Complex archaea that bridge the gap between prokaryotes and eukaryotes.</title>
        <authorList>
            <person name="Spang A."/>
            <person name="Saw J.H."/>
            <person name="Jorgensen S.L."/>
            <person name="Zaremba-Niedzwiedzka K."/>
            <person name="Martijn J."/>
            <person name="Lind A.E."/>
            <person name="van Eijk R."/>
            <person name="Schleper C."/>
            <person name="Guy L."/>
            <person name="Ettema T.J."/>
        </authorList>
    </citation>
    <scope>NUCLEOTIDE SEQUENCE</scope>
</reference>
<name>A0A0F9QU98_9ZZZZ</name>
<evidence type="ECO:0000313" key="1">
    <source>
        <dbReference type="EMBL" id="KKN46014.1"/>
    </source>
</evidence>
<dbReference type="AlphaFoldDB" id="A0A0F9QU98"/>
<dbReference type="EMBL" id="LAZR01001353">
    <property type="protein sequence ID" value="KKN46014.1"/>
    <property type="molecule type" value="Genomic_DNA"/>
</dbReference>
<comment type="caution">
    <text evidence="1">The sequence shown here is derived from an EMBL/GenBank/DDBJ whole genome shotgun (WGS) entry which is preliminary data.</text>
</comment>